<keyword evidence="9" id="KW-1185">Reference proteome</keyword>
<evidence type="ECO:0000256" key="6">
    <source>
        <dbReference type="SAM" id="Phobius"/>
    </source>
</evidence>
<feature type="transmembrane region" description="Helical" evidence="6">
    <location>
        <begin position="78"/>
        <end position="99"/>
    </location>
</feature>
<reference evidence="8 9" key="1">
    <citation type="submission" date="2020-06" db="EMBL/GenBank/DDBJ databases">
        <title>Sulfitobacter algicola sp. nov., isolated from green algae.</title>
        <authorList>
            <person name="Wang C."/>
        </authorList>
    </citation>
    <scope>NUCLEOTIDE SEQUENCE [LARGE SCALE GENOMIC DNA]</scope>
    <source>
        <strain evidence="8 9">1151</strain>
    </source>
</reference>
<comment type="similarity">
    <text evidence="2">Belongs to the drug/metabolite transporter (DMT) superfamily. 10 TMS drug/metabolite exporter (DME) (TC 2.A.7.3) family.</text>
</comment>
<comment type="caution">
    <text evidence="8">The sequence shown here is derived from an EMBL/GenBank/DDBJ whole genome shotgun (WGS) entry which is preliminary data.</text>
</comment>
<dbReference type="Gene3D" id="1.10.3730.20">
    <property type="match status" value="1"/>
</dbReference>
<dbReference type="SUPFAM" id="SSF103481">
    <property type="entry name" value="Multidrug resistance efflux transporter EmrE"/>
    <property type="match status" value="2"/>
</dbReference>
<proteinExistence type="inferred from homology"/>
<feature type="transmembrane region" description="Helical" evidence="6">
    <location>
        <begin position="242"/>
        <end position="262"/>
    </location>
</feature>
<evidence type="ECO:0000313" key="9">
    <source>
        <dbReference type="Proteomes" id="UP000777935"/>
    </source>
</evidence>
<keyword evidence="3 6" id="KW-0812">Transmembrane</keyword>
<feature type="transmembrane region" description="Helical" evidence="6">
    <location>
        <begin position="105"/>
        <end position="123"/>
    </location>
</feature>
<dbReference type="EMBL" id="JABUFE010000003">
    <property type="protein sequence ID" value="NSX54464.1"/>
    <property type="molecule type" value="Genomic_DNA"/>
</dbReference>
<dbReference type="PANTHER" id="PTHR22911">
    <property type="entry name" value="ACYL-MALONYL CONDENSING ENZYME-RELATED"/>
    <property type="match status" value="1"/>
</dbReference>
<dbReference type="Proteomes" id="UP000777935">
    <property type="component" value="Unassembled WGS sequence"/>
</dbReference>
<feature type="transmembrane region" description="Helical" evidence="6">
    <location>
        <begin position="268"/>
        <end position="286"/>
    </location>
</feature>
<evidence type="ECO:0000256" key="5">
    <source>
        <dbReference type="ARBA" id="ARBA00023136"/>
    </source>
</evidence>
<feature type="transmembrane region" description="Helical" evidence="6">
    <location>
        <begin position="158"/>
        <end position="174"/>
    </location>
</feature>
<feature type="transmembrane region" description="Helical" evidence="6">
    <location>
        <begin position="130"/>
        <end position="146"/>
    </location>
</feature>
<feature type="transmembrane region" description="Helical" evidence="6">
    <location>
        <begin position="214"/>
        <end position="235"/>
    </location>
</feature>
<evidence type="ECO:0000256" key="3">
    <source>
        <dbReference type="ARBA" id="ARBA00022692"/>
    </source>
</evidence>
<accession>A0ABX2INK2</accession>
<protein>
    <submittedName>
        <fullName evidence="8">DMT family transporter</fullName>
    </submittedName>
</protein>
<evidence type="ECO:0000256" key="2">
    <source>
        <dbReference type="ARBA" id="ARBA00009853"/>
    </source>
</evidence>
<evidence type="ECO:0000256" key="1">
    <source>
        <dbReference type="ARBA" id="ARBA00004141"/>
    </source>
</evidence>
<dbReference type="RefSeq" id="WP_174137171.1">
    <property type="nucleotide sequence ID" value="NZ_JABUFE010000003.1"/>
</dbReference>
<feature type="transmembrane region" description="Helical" evidence="6">
    <location>
        <begin position="45"/>
        <end position="66"/>
    </location>
</feature>
<evidence type="ECO:0000313" key="8">
    <source>
        <dbReference type="EMBL" id="NSX54464.1"/>
    </source>
</evidence>
<feature type="domain" description="EamA" evidence="7">
    <location>
        <begin position="157"/>
        <end position="285"/>
    </location>
</feature>
<feature type="transmembrane region" description="Helical" evidence="6">
    <location>
        <begin position="186"/>
        <end position="208"/>
    </location>
</feature>
<comment type="subcellular location">
    <subcellularLocation>
        <location evidence="1">Membrane</location>
        <topology evidence="1">Multi-pass membrane protein</topology>
    </subcellularLocation>
</comment>
<keyword evidence="5 6" id="KW-0472">Membrane</keyword>
<evidence type="ECO:0000256" key="4">
    <source>
        <dbReference type="ARBA" id="ARBA00022989"/>
    </source>
</evidence>
<dbReference type="Pfam" id="PF00892">
    <property type="entry name" value="EamA"/>
    <property type="match status" value="2"/>
</dbReference>
<feature type="domain" description="EamA" evidence="7">
    <location>
        <begin position="10"/>
        <end position="146"/>
    </location>
</feature>
<dbReference type="InterPro" id="IPR037185">
    <property type="entry name" value="EmrE-like"/>
</dbReference>
<evidence type="ECO:0000259" key="7">
    <source>
        <dbReference type="Pfam" id="PF00892"/>
    </source>
</evidence>
<organism evidence="8 9">
    <name type="scientific">Parasulfitobacter algicola</name>
    <dbReference type="NCBI Taxonomy" id="2614809"/>
    <lineage>
        <taxon>Bacteria</taxon>
        <taxon>Pseudomonadati</taxon>
        <taxon>Pseudomonadota</taxon>
        <taxon>Alphaproteobacteria</taxon>
        <taxon>Rhodobacterales</taxon>
        <taxon>Roseobacteraceae</taxon>
        <taxon>Parasulfitobacter</taxon>
    </lineage>
</organism>
<name>A0ABX2INK2_9RHOB</name>
<dbReference type="PANTHER" id="PTHR22911:SF6">
    <property type="entry name" value="SOLUTE CARRIER FAMILY 35 MEMBER G1"/>
    <property type="match status" value="1"/>
</dbReference>
<sequence length="299" mass="32220">MEPTPHNPPMAIALMLTATVFIAGTTLLAKTLGTDTLGPPTHPIQITFGRFAFAWLALVAMLPVFYRHLNMRPNLGLHAARTTCGAGGVTLMFAAVAFIPLSDATAISFLNPIFGMIFAVFFLSERVGPWRWAAAAIALIGAMILLRPNPDSFRPEALLALGAALALGLELIFIKKLSGREAPFQILLINNSMGLCLISVAVIFVWQAPTLHQWYAMVGVGVLMACAQICFVNAMKRADASFVVVFSYATLIFAALYDALIFDVFPDHISIIGACTILTGALLLAWREGRVRLSADSRA</sequence>
<dbReference type="InterPro" id="IPR000620">
    <property type="entry name" value="EamA_dom"/>
</dbReference>
<keyword evidence="4 6" id="KW-1133">Transmembrane helix</keyword>
<gene>
    <name evidence="8" type="ORF">HRQ87_06575</name>
</gene>